<evidence type="ECO:0000313" key="1">
    <source>
        <dbReference type="EMBL" id="MPM27401.1"/>
    </source>
</evidence>
<comment type="caution">
    <text evidence="1">The sequence shown here is derived from an EMBL/GenBank/DDBJ whole genome shotgun (WGS) entry which is preliminary data.</text>
</comment>
<name>A0A644YHN6_9ZZZZ</name>
<proteinExistence type="predicted"/>
<accession>A0A644YHN6</accession>
<sequence>MVFTDFLVRPEDQAFLVMGIFTLQEQLDTPKRPALMVFRDTTRLPRVQESAVVSTD</sequence>
<gene>
    <name evidence="1" type="ORF">SDC9_73912</name>
</gene>
<organism evidence="1">
    <name type="scientific">bioreactor metagenome</name>
    <dbReference type="NCBI Taxonomy" id="1076179"/>
    <lineage>
        <taxon>unclassified sequences</taxon>
        <taxon>metagenomes</taxon>
        <taxon>ecological metagenomes</taxon>
    </lineage>
</organism>
<dbReference type="EMBL" id="VSSQ01004985">
    <property type="protein sequence ID" value="MPM27401.1"/>
    <property type="molecule type" value="Genomic_DNA"/>
</dbReference>
<reference evidence="1" key="1">
    <citation type="submission" date="2019-08" db="EMBL/GenBank/DDBJ databases">
        <authorList>
            <person name="Kucharzyk K."/>
            <person name="Murdoch R.W."/>
            <person name="Higgins S."/>
            <person name="Loffler F."/>
        </authorList>
    </citation>
    <scope>NUCLEOTIDE SEQUENCE</scope>
</reference>
<dbReference type="AlphaFoldDB" id="A0A644YHN6"/>
<protein>
    <submittedName>
        <fullName evidence="1">Uncharacterized protein</fullName>
    </submittedName>
</protein>